<dbReference type="InterPro" id="IPR002052">
    <property type="entry name" value="DNA_methylase_N6_adenine_CS"/>
</dbReference>
<proteinExistence type="inferred from homology"/>
<gene>
    <name evidence="8" type="ORF">IFM12276_00350</name>
</gene>
<dbReference type="PANTHER" id="PTHR33841:SF5">
    <property type="entry name" value="DNA METHYLASE (MODIFICATION METHYLASE) (METHYLTRANSFERASE)-RELATED"/>
    <property type="match status" value="1"/>
</dbReference>
<dbReference type="PRINTS" id="PR00507">
    <property type="entry name" value="N12N6MTFRASE"/>
</dbReference>
<dbReference type="PANTHER" id="PTHR33841">
    <property type="entry name" value="DNA METHYLTRANSFERASE YEEA-RELATED"/>
    <property type="match status" value="1"/>
</dbReference>
<evidence type="ECO:0000313" key="8">
    <source>
        <dbReference type="EMBL" id="BDT97006.1"/>
    </source>
</evidence>
<sequence length="506" mass="54951">MVRHDGAMQRDLLAQAEQSRTAALASLDQKSQDALGQFFTPVRAASLIASMPRLPDEGLIRVLDPGAGSGMLSAAVVNRVLEEKPALRVHIVAVECDPGVVPYLESTLEACSSMGEGRVTTEFIVGDYIELATGINHDTRLTGFDLVIQNPPYAKLSASSPARTAVRQMGVDAPNLYAAFLALATAALAPGGQLVAITPRSFCNGPYFGEFRSHLLDAIALDRVHVFESRSTVFADTGVLQENVIVSGTRSGESDYVELSISNGHEDVGANRRVSYAEVVHSDDPHRFIRIAANDEDTVVAEQMMSLPTTLKALGITVSTGRVVDFRSKESLHSEETLGASPLIYPGNLRAGIVSWPRAIRKPQWFLPASPKDEKLLLPNGWYCVVKRFSSKEERRRIVAAVWTPQQSPGPVAFENHLNVFHIGGKGLDRDTAVGLSLWLNSSLVDRFFRTFSGHTQVNATDLRTLRFPDRDALRQLGSTAPDQLSDQAEIDVLVDKVLTVVSTAA</sequence>
<keyword evidence="4" id="KW-0808">Transferase</keyword>
<evidence type="ECO:0000256" key="3">
    <source>
        <dbReference type="ARBA" id="ARBA00022603"/>
    </source>
</evidence>
<comment type="similarity">
    <text evidence="1">Belongs to the N(4)/N(6)-methyltransferase family.</text>
</comment>
<keyword evidence="5" id="KW-0949">S-adenosyl-L-methionine</keyword>
<dbReference type="PROSITE" id="PS00092">
    <property type="entry name" value="N6_MTASE"/>
    <property type="match status" value="1"/>
</dbReference>
<keyword evidence="3" id="KW-0489">Methyltransferase</keyword>
<dbReference type="InterPro" id="IPR029063">
    <property type="entry name" value="SAM-dependent_MTases_sf"/>
</dbReference>
<protein>
    <recommendedName>
        <fullName evidence="2">site-specific DNA-methyltransferase (adenine-specific)</fullName>
        <ecNumber evidence="2">2.1.1.72</ecNumber>
    </recommendedName>
</protein>
<dbReference type="Gene3D" id="3.40.50.150">
    <property type="entry name" value="Vaccinia Virus protein VP39"/>
    <property type="match status" value="1"/>
</dbReference>
<dbReference type="SUPFAM" id="SSF53335">
    <property type="entry name" value="S-adenosyl-L-methionine-dependent methyltransferases"/>
    <property type="match status" value="1"/>
</dbReference>
<evidence type="ECO:0000259" key="7">
    <source>
        <dbReference type="Pfam" id="PF07669"/>
    </source>
</evidence>
<feature type="domain" description="Type II methyltransferase M.TaqI-like" evidence="7">
    <location>
        <begin position="141"/>
        <end position="234"/>
    </location>
</feature>
<dbReference type="CDD" id="cd02440">
    <property type="entry name" value="AdoMet_MTases"/>
    <property type="match status" value="1"/>
</dbReference>
<evidence type="ECO:0000256" key="6">
    <source>
        <dbReference type="ARBA" id="ARBA00047942"/>
    </source>
</evidence>
<evidence type="ECO:0000256" key="4">
    <source>
        <dbReference type="ARBA" id="ARBA00022679"/>
    </source>
</evidence>
<name>A0ABM8CQ26_9NOCA</name>
<evidence type="ECO:0000313" key="9">
    <source>
        <dbReference type="Proteomes" id="UP001317870"/>
    </source>
</evidence>
<dbReference type="InterPro" id="IPR050953">
    <property type="entry name" value="N4_N6_ade-DNA_methylase"/>
</dbReference>
<accession>A0ABM8CQ26</accession>
<dbReference type="InterPro" id="IPR011639">
    <property type="entry name" value="MethylTrfase_TaqI-like_dom"/>
</dbReference>
<keyword evidence="9" id="KW-1185">Reference proteome</keyword>
<reference evidence="8 9" key="1">
    <citation type="submission" date="2022-11" db="EMBL/GenBank/DDBJ databases">
        <title>Genome Sequencing of Nocardia sp. ON39_IFM12276 and assembly.</title>
        <authorList>
            <person name="Shimojima M."/>
            <person name="Toyokawa M."/>
            <person name="Uesaka K."/>
        </authorList>
    </citation>
    <scope>NUCLEOTIDE SEQUENCE [LARGE SCALE GENOMIC DNA]</scope>
    <source>
        <strain evidence="8 9">IFM 12276</strain>
    </source>
</reference>
<comment type="catalytic activity">
    <reaction evidence="6">
        <text>a 2'-deoxyadenosine in DNA + S-adenosyl-L-methionine = an N(6)-methyl-2'-deoxyadenosine in DNA + S-adenosyl-L-homocysteine + H(+)</text>
        <dbReference type="Rhea" id="RHEA:15197"/>
        <dbReference type="Rhea" id="RHEA-COMP:12418"/>
        <dbReference type="Rhea" id="RHEA-COMP:12419"/>
        <dbReference type="ChEBI" id="CHEBI:15378"/>
        <dbReference type="ChEBI" id="CHEBI:57856"/>
        <dbReference type="ChEBI" id="CHEBI:59789"/>
        <dbReference type="ChEBI" id="CHEBI:90615"/>
        <dbReference type="ChEBI" id="CHEBI:90616"/>
        <dbReference type="EC" id="2.1.1.72"/>
    </reaction>
</comment>
<evidence type="ECO:0000256" key="5">
    <source>
        <dbReference type="ARBA" id="ARBA00022691"/>
    </source>
</evidence>
<dbReference type="EMBL" id="AP026978">
    <property type="protein sequence ID" value="BDT97006.1"/>
    <property type="molecule type" value="Genomic_DNA"/>
</dbReference>
<organism evidence="8 9">
    <name type="scientific">Nocardia sputorum</name>
    <dbReference type="NCBI Taxonomy" id="2984338"/>
    <lineage>
        <taxon>Bacteria</taxon>
        <taxon>Bacillati</taxon>
        <taxon>Actinomycetota</taxon>
        <taxon>Actinomycetes</taxon>
        <taxon>Mycobacteriales</taxon>
        <taxon>Nocardiaceae</taxon>
        <taxon>Nocardia</taxon>
    </lineage>
</organism>
<dbReference type="Proteomes" id="UP001317870">
    <property type="component" value="Chromosome"/>
</dbReference>
<dbReference type="Pfam" id="PF07669">
    <property type="entry name" value="Eco57I"/>
    <property type="match status" value="1"/>
</dbReference>
<evidence type="ECO:0000256" key="2">
    <source>
        <dbReference type="ARBA" id="ARBA00011900"/>
    </source>
</evidence>
<dbReference type="EC" id="2.1.1.72" evidence="2"/>
<evidence type="ECO:0000256" key="1">
    <source>
        <dbReference type="ARBA" id="ARBA00006594"/>
    </source>
</evidence>